<reference evidence="2 3" key="1">
    <citation type="journal article" date="2015" name="Antonie Van Leeuwenhoek">
        <title>Bosea vaviloviae sp. nov., a new species of slow-growing rhizobia isolated from nodules of the relict species Vavilovia formosa (Stev.) Fed.</title>
        <authorList>
            <person name="Safronova V.I."/>
            <person name="Kuznetsova I.G."/>
            <person name="Sazanova A.L."/>
            <person name="Kimeklis A.K."/>
            <person name="Belimov A.A."/>
            <person name="Andronov E.E."/>
            <person name="Pinaev A.G."/>
            <person name="Chizhevskaya E.P."/>
            <person name="Pukhaev A.R."/>
            <person name="Popov K.P."/>
            <person name="Willems A."/>
            <person name="Tikhonovich I.A."/>
        </authorList>
    </citation>
    <scope>NUCLEOTIDE SEQUENCE [LARGE SCALE GENOMIC DNA]</scope>
    <source>
        <strain evidence="2 3">Vaf18</strain>
    </source>
</reference>
<proteinExistence type="predicted"/>
<accession>A0A1D7TZA9</accession>
<organism evidence="2 3">
    <name type="scientific">Bosea vaviloviae</name>
    <dbReference type="NCBI Taxonomy" id="1526658"/>
    <lineage>
        <taxon>Bacteria</taxon>
        <taxon>Pseudomonadati</taxon>
        <taxon>Pseudomonadota</taxon>
        <taxon>Alphaproteobacteria</taxon>
        <taxon>Hyphomicrobiales</taxon>
        <taxon>Boseaceae</taxon>
        <taxon>Bosea</taxon>
    </lineage>
</organism>
<dbReference type="Proteomes" id="UP000094969">
    <property type="component" value="Chromosome"/>
</dbReference>
<evidence type="ECO:0000256" key="1">
    <source>
        <dbReference type="SAM" id="MobiDB-lite"/>
    </source>
</evidence>
<dbReference type="AlphaFoldDB" id="A0A1D7TZA9"/>
<dbReference type="EMBL" id="CP017147">
    <property type="protein sequence ID" value="AOO80445.1"/>
    <property type="molecule type" value="Genomic_DNA"/>
</dbReference>
<name>A0A1D7TZA9_9HYPH</name>
<evidence type="ECO:0000313" key="3">
    <source>
        <dbReference type="Proteomes" id="UP000094969"/>
    </source>
</evidence>
<keyword evidence="3" id="KW-1185">Reference proteome</keyword>
<sequence>MNLFVQHLFQLGLLYCGIEKTREEFMRQFLIAAAIALGAAATPAAASEAFTGASALDKVEVTYTRHNREHRMWEIQRTQEMQARRGYRHHDRGYDRGYGRHRGGPPPWAPAHGRRDRDRW</sequence>
<protein>
    <submittedName>
        <fullName evidence="2">Uncharacterized protein</fullName>
    </submittedName>
</protein>
<dbReference type="KEGG" id="bvv:BHK69_08195"/>
<gene>
    <name evidence="2" type="ORF">BHK69_08195</name>
</gene>
<feature type="region of interest" description="Disordered" evidence="1">
    <location>
        <begin position="81"/>
        <end position="120"/>
    </location>
</feature>
<evidence type="ECO:0000313" key="2">
    <source>
        <dbReference type="EMBL" id="AOO80445.1"/>
    </source>
</evidence>